<sequence>MEPRHPEHSRQSPSPTEKETVIRSGSEQNSGDDGITGEIQPANSPQPSNLDAFAQLSPTRKNLLYIVLGIALGVDTLGTFAFLATDELIAKDIGLDQGILIGSSVQAGLYTAAGNDLANWRGSQYGFYFLIGWLFAAIILVQVFLPKFQSDGQDGVRGES</sequence>
<reference evidence="1" key="1">
    <citation type="submission" date="2023-04" db="EMBL/GenBank/DDBJ databases">
        <title>Draft Genome sequencing of Naganishia species isolated from polar environments using Oxford Nanopore Technology.</title>
        <authorList>
            <person name="Leo P."/>
            <person name="Venkateswaran K."/>
        </authorList>
    </citation>
    <scope>NUCLEOTIDE SEQUENCE</scope>
    <source>
        <strain evidence="1">MNA-CCFEE 5423</strain>
    </source>
</reference>
<comment type="caution">
    <text evidence="1">The sequence shown here is derived from an EMBL/GenBank/DDBJ whole genome shotgun (WGS) entry which is preliminary data.</text>
</comment>
<dbReference type="EMBL" id="JASBWT010000001">
    <property type="protein sequence ID" value="KAJ9108716.1"/>
    <property type="molecule type" value="Genomic_DNA"/>
</dbReference>
<keyword evidence="2" id="KW-1185">Reference proteome</keyword>
<proteinExistence type="predicted"/>
<protein>
    <submittedName>
        <fullName evidence="1">Uncharacterized protein</fullName>
    </submittedName>
</protein>
<organism evidence="1 2">
    <name type="scientific">Naganishia friedmannii</name>
    <dbReference type="NCBI Taxonomy" id="89922"/>
    <lineage>
        <taxon>Eukaryota</taxon>
        <taxon>Fungi</taxon>
        <taxon>Dikarya</taxon>
        <taxon>Basidiomycota</taxon>
        <taxon>Agaricomycotina</taxon>
        <taxon>Tremellomycetes</taxon>
        <taxon>Filobasidiales</taxon>
        <taxon>Filobasidiaceae</taxon>
        <taxon>Naganishia</taxon>
    </lineage>
</organism>
<name>A0ACC2WCX3_9TREE</name>
<evidence type="ECO:0000313" key="1">
    <source>
        <dbReference type="EMBL" id="KAJ9108716.1"/>
    </source>
</evidence>
<evidence type="ECO:0000313" key="2">
    <source>
        <dbReference type="Proteomes" id="UP001227268"/>
    </source>
</evidence>
<dbReference type="Proteomes" id="UP001227268">
    <property type="component" value="Unassembled WGS sequence"/>
</dbReference>
<gene>
    <name evidence="1" type="ORF">QFC21_000036</name>
</gene>
<accession>A0ACC2WCX3</accession>